<reference evidence="3" key="2">
    <citation type="submission" date="2021-08" db="EMBL/GenBank/DDBJ databases">
        <authorList>
            <person name="Tani A."/>
            <person name="Ola A."/>
            <person name="Ogura Y."/>
            <person name="Katsura K."/>
            <person name="Hayashi T."/>
        </authorList>
    </citation>
    <scope>NUCLEOTIDE SEQUENCE</scope>
    <source>
        <strain evidence="3">DSM 16372</strain>
    </source>
</reference>
<evidence type="ECO:0000259" key="2">
    <source>
        <dbReference type="Pfam" id="PF03432"/>
    </source>
</evidence>
<reference evidence="3" key="1">
    <citation type="journal article" date="2016" name="Front. Microbiol.">
        <title>Genome Sequence of the Piezophilic, Mesophilic Sulfate-Reducing Bacterium Desulfovibrio indicus J2T.</title>
        <authorList>
            <person name="Cao J."/>
            <person name="Maignien L."/>
            <person name="Shao Z."/>
            <person name="Alain K."/>
            <person name="Jebbar M."/>
        </authorList>
    </citation>
    <scope>NUCLEOTIDE SEQUENCE</scope>
    <source>
        <strain evidence="3">DSM 16372</strain>
    </source>
</reference>
<dbReference type="AlphaFoldDB" id="A0AAV4ZFB7"/>
<comment type="caution">
    <text evidence="3">The sequence shown here is derived from an EMBL/GenBank/DDBJ whole genome shotgun (WGS) entry which is preliminary data.</text>
</comment>
<evidence type="ECO:0000256" key="1">
    <source>
        <dbReference type="SAM" id="MobiDB-lite"/>
    </source>
</evidence>
<keyword evidence="4" id="KW-1185">Reference proteome</keyword>
<feature type="domain" description="MobA/VirD2-like nuclease" evidence="2">
    <location>
        <begin position="54"/>
        <end position="144"/>
    </location>
</feature>
<feature type="region of interest" description="Disordered" evidence="1">
    <location>
        <begin position="287"/>
        <end position="313"/>
    </location>
</feature>
<name>A0AAV4ZFB7_9HYPH</name>
<proteinExistence type="predicted"/>
<evidence type="ECO:0000313" key="4">
    <source>
        <dbReference type="Proteomes" id="UP001055247"/>
    </source>
</evidence>
<organism evidence="3 4">
    <name type="scientific">Methylobacterium hispanicum</name>
    <dbReference type="NCBI Taxonomy" id="270350"/>
    <lineage>
        <taxon>Bacteria</taxon>
        <taxon>Pseudomonadati</taxon>
        <taxon>Pseudomonadota</taxon>
        <taxon>Alphaproteobacteria</taxon>
        <taxon>Hyphomicrobiales</taxon>
        <taxon>Methylobacteriaceae</taxon>
        <taxon>Methylobacterium</taxon>
    </lineage>
</organism>
<feature type="compositionally biased region" description="Basic and acidic residues" evidence="1">
    <location>
        <begin position="296"/>
        <end position="307"/>
    </location>
</feature>
<evidence type="ECO:0000313" key="3">
    <source>
        <dbReference type="EMBL" id="GJD87111.1"/>
    </source>
</evidence>
<dbReference type="Proteomes" id="UP001055247">
    <property type="component" value="Unassembled WGS sequence"/>
</dbReference>
<dbReference type="RefSeq" id="WP_238229399.1">
    <property type="nucleotide sequence ID" value="NZ_BPQO01000002.1"/>
</dbReference>
<sequence>MISGAMRGKGGRALSAHLLKAENEQVVVIGPRGLGSPDLHGQLGELVALSLGGRTDAPCYHVHVDPEIGISDNVAARAMWWRLFEAEFGLGQQPYCGAEHVKHGRAHEHRVYSLVRRDGSVVDVGFDFIRREKVSRRVEHAFGLEPVPSKHARGIERALRGEGHVAVADWLVASGSLDAERPVAPLSPQERLIQERTGVRLADVRAAALDAWRASEDGEGLRDALAARGLRLHAGRAGPVVVDASGTAHLLKRVIGAASRAEGQRIPAAAVRARLAGVVLTQVADVPASGTTRPASEPRDDSGRGAAREPQVAVYGPRRRLGQWPLGGLRYDQRRRLEEIDRARERLGNGLAVTDQNGVGILAPPGP</sequence>
<gene>
    <name evidence="3" type="ORF">BHAOGJBA_0611</name>
</gene>
<dbReference type="Pfam" id="PF03432">
    <property type="entry name" value="Relaxase"/>
    <property type="match status" value="1"/>
</dbReference>
<accession>A0AAV4ZFB7</accession>
<protein>
    <recommendedName>
        <fullName evidence="2">MobA/VirD2-like nuclease domain-containing protein</fullName>
    </recommendedName>
</protein>
<dbReference type="EMBL" id="BPQO01000002">
    <property type="protein sequence ID" value="GJD87111.1"/>
    <property type="molecule type" value="Genomic_DNA"/>
</dbReference>
<dbReference type="InterPro" id="IPR005094">
    <property type="entry name" value="Endonuclease_MobA/VirD2"/>
</dbReference>